<dbReference type="EMBL" id="VIAQ01000001">
    <property type="protein sequence ID" value="TQD29537.1"/>
    <property type="molecule type" value="Genomic_DNA"/>
</dbReference>
<evidence type="ECO:0000256" key="1">
    <source>
        <dbReference type="SAM" id="Phobius"/>
    </source>
</evidence>
<keyword evidence="1" id="KW-0812">Transmembrane</keyword>
<gene>
    <name evidence="3" type="ORF">FKV42_00025</name>
</gene>
<dbReference type="InterPro" id="IPR012859">
    <property type="entry name" value="Pilin_N_archaeal"/>
</dbReference>
<dbReference type="Pfam" id="PF07790">
    <property type="entry name" value="Pilin_N"/>
    <property type="match status" value="1"/>
</dbReference>
<sequence>MASEMVGEILKLSIAVTLVAVFSISVYSLLPDERIPYMEIELSSDINNSSIIHLTHVGGDSLRVSEISLEITNSSNISQTNYTKLSTLTSQPYWRFPETVDINITKLLNTNPEGVTVTVIHTRGILAEGVIST</sequence>
<evidence type="ECO:0000313" key="3">
    <source>
        <dbReference type="EMBL" id="TQD29537.1"/>
    </source>
</evidence>
<dbReference type="AlphaFoldDB" id="A0A7Z8KR70"/>
<proteinExistence type="predicted"/>
<accession>A0A7Z8KR70</accession>
<keyword evidence="1" id="KW-0472">Membrane</keyword>
<evidence type="ECO:0000313" key="4">
    <source>
        <dbReference type="Proteomes" id="UP000319335"/>
    </source>
</evidence>
<keyword evidence="4" id="KW-1185">Reference proteome</keyword>
<dbReference type="OrthoDB" id="142048at2157"/>
<dbReference type="RefSeq" id="WP_154808200.1">
    <property type="nucleotide sequence ID" value="NZ_VIAQ01000001.1"/>
</dbReference>
<name>A0A7Z8KR70_9EURY</name>
<keyword evidence="1" id="KW-1133">Transmembrane helix</keyword>
<reference evidence="3 4" key="1">
    <citation type="submission" date="2019-06" db="EMBL/GenBank/DDBJ databases">
        <title>Draft genome sequence of Methanolobus vulcani B1d.</title>
        <authorList>
            <person name="Creighbaum A.J."/>
            <person name="Ticak T."/>
            <person name="Hariraju D."/>
            <person name="Arivett B.A."/>
            <person name="Ferguson D.J.Jr."/>
        </authorList>
    </citation>
    <scope>NUCLEOTIDE SEQUENCE [LARGE SCALE GENOMIC DNA]</scope>
    <source>
        <strain evidence="3 4">B1d</strain>
    </source>
</reference>
<feature type="transmembrane region" description="Helical" evidence="1">
    <location>
        <begin position="12"/>
        <end position="30"/>
    </location>
</feature>
<organism evidence="3 4">
    <name type="scientific">Methanolobus vulcani</name>
    <dbReference type="NCBI Taxonomy" id="38026"/>
    <lineage>
        <taxon>Archaea</taxon>
        <taxon>Methanobacteriati</taxon>
        <taxon>Methanobacteriota</taxon>
        <taxon>Stenosarchaea group</taxon>
        <taxon>Methanomicrobia</taxon>
        <taxon>Methanosarcinales</taxon>
        <taxon>Methanosarcinaceae</taxon>
        <taxon>Methanolobus</taxon>
    </lineage>
</organism>
<comment type="caution">
    <text evidence="3">The sequence shown here is derived from an EMBL/GenBank/DDBJ whole genome shotgun (WGS) entry which is preliminary data.</text>
</comment>
<evidence type="ECO:0000259" key="2">
    <source>
        <dbReference type="Pfam" id="PF07790"/>
    </source>
</evidence>
<protein>
    <submittedName>
        <fullName evidence="3">Type IV pilin</fullName>
    </submittedName>
</protein>
<feature type="domain" description="Archaeal Type IV pilin N-terminal" evidence="2">
    <location>
        <begin position="3"/>
        <end position="74"/>
    </location>
</feature>
<dbReference type="Proteomes" id="UP000319335">
    <property type="component" value="Unassembled WGS sequence"/>
</dbReference>